<accession>A0AC61KY96</accession>
<dbReference type="Proteomes" id="UP000248329">
    <property type="component" value="Unassembled WGS sequence"/>
</dbReference>
<name>A0AC61KY96_9EURY</name>
<reference evidence="1" key="1">
    <citation type="submission" date="2018-01" db="EMBL/GenBank/DDBJ databases">
        <authorList>
            <person name="Krukenberg V."/>
        </authorList>
    </citation>
    <scope>NUCLEOTIDE SEQUENCE</scope>
    <source>
        <strain evidence="1">E20ANME2</strain>
    </source>
</reference>
<protein>
    <submittedName>
        <fullName evidence="1">Uncharacterized protein</fullName>
    </submittedName>
</protein>
<proteinExistence type="predicted"/>
<dbReference type="EMBL" id="PQXF01000088">
    <property type="protein sequence ID" value="PXF56721.1"/>
    <property type="molecule type" value="Genomic_DNA"/>
</dbReference>
<evidence type="ECO:0000313" key="2">
    <source>
        <dbReference type="Proteomes" id="UP000248329"/>
    </source>
</evidence>
<gene>
    <name evidence="1" type="ORF">C4B59_16475</name>
</gene>
<sequence>MRAGGPEAPRGTARRKAPTRGAGRLTESHTRKPESELAEKLSKEETAFQNAVIKEIMADFGLEGATKKRLSRYHQEQRELGYADDRVPAQASADCRDVRGGGAIEDFAGGGLISCL</sequence>
<comment type="caution">
    <text evidence="1">The sequence shown here is derived from an EMBL/GenBank/DDBJ whole genome shotgun (WGS) entry which is preliminary data.</text>
</comment>
<organism evidence="1 2">
    <name type="scientific">Candidatus Methanogaster sp</name>
    <dbReference type="NCBI Taxonomy" id="3386292"/>
    <lineage>
        <taxon>Archaea</taxon>
        <taxon>Methanobacteriati</taxon>
        <taxon>Methanobacteriota</taxon>
        <taxon>Stenosarchaea group</taxon>
        <taxon>Methanomicrobia</taxon>
        <taxon>Methanosarcinales</taxon>
        <taxon>ANME-2 cluster</taxon>
        <taxon>Candidatus Methanogasteraceae</taxon>
        <taxon>Candidatus Methanogaster</taxon>
    </lineage>
</organism>
<evidence type="ECO:0000313" key="1">
    <source>
        <dbReference type="EMBL" id="PXF56721.1"/>
    </source>
</evidence>